<evidence type="ECO:0000256" key="5">
    <source>
        <dbReference type="ARBA" id="ARBA00022989"/>
    </source>
</evidence>
<accession>A0A518JM42</accession>
<evidence type="ECO:0000256" key="2">
    <source>
        <dbReference type="ARBA" id="ARBA00008193"/>
    </source>
</evidence>
<feature type="domain" description="Glycine transporter" evidence="8">
    <location>
        <begin position="6"/>
        <end position="77"/>
    </location>
</feature>
<keyword evidence="3" id="KW-1003">Cell membrane</keyword>
<name>A0A518JM42_9BACT</name>
<evidence type="ECO:0000256" key="3">
    <source>
        <dbReference type="ARBA" id="ARBA00022475"/>
    </source>
</evidence>
<dbReference type="OrthoDB" id="9791874at2"/>
<evidence type="ECO:0000313" key="9">
    <source>
        <dbReference type="EMBL" id="QDV66557.1"/>
    </source>
</evidence>
<dbReference type="AlphaFoldDB" id="A0A518JM42"/>
<dbReference type="PANTHER" id="PTHR30506:SF3">
    <property type="entry name" value="UPF0126 INNER MEMBRANE PROTEIN YADS-RELATED"/>
    <property type="match status" value="1"/>
</dbReference>
<feature type="transmembrane region" description="Helical" evidence="7">
    <location>
        <begin position="62"/>
        <end position="81"/>
    </location>
</feature>
<comment type="similarity">
    <text evidence="2">Belongs to the UPF0126 family.</text>
</comment>
<evidence type="ECO:0000256" key="7">
    <source>
        <dbReference type="SAM" id="Phobius"/>
    </source>
</evidence>
<gene>
    <name evidence="9" type="ORF">Poly24_02440</name>
</gene>
<feature type="transmembrane region" description="Helical" evidence="7">
    <location>
        <begin position="6"/>
        <end position="21"/>
    </location>
</feature>
<dbReference type="GO" id="GO:0005886">
    <property type="term" value="C:plasma membrane"/>
    <property type="evidence" value="ECO:0007669"/>
    <property type="project" value="UniProtKB-SubCell"/>
</dbReference>
<evidence type="ECO:0000313" key="10">
    <source>
        <dbReference type="Proteomes" id="UP000315082"/>
    </source>
</evidence>
<evidence type="ECO:0000256" key="1">
    <source>
        <dbReference type="ARBA" id="ARBA00004651"/>
    </source>
</evidence>
<dbReference type="RefSeq" id="WP_145089292.1">
    <property type="nucleotide sequence ID" value="NZ_CP036348.1"/>
</dbReference>
<dbReference type="PANTHER" id="PTHR30506">
    <property type="entry name" value="INNER MEMBRANE PROTEIN"/>
    <property type="match status" value="1"/>
</dbReference>
<dbReference type="Proteomes" id="UP000315082">
    <property type="component" value="Chromosome"/>
</dbReference>
<dbReference type="KEGG" id="rcf:Poly24_02440"/>
<reference evidence="9 10" key="1">
    <citation type="submission" date="2019-02" db="EMBL/GenBank/DDBJ databases">
        <title>Deep-cultivation of Planctomycetes and their phenomic and genomic characterization uncovers novel biology.</title>
        <authorList>
            <person name="Wiegand S."/>
            <person name="Jogler M."/>
            <person name="Boedeker C."/>
            <person name="Pinto D."/>
            <person name="Vollmers J."/>
            <person name="Rivas-Marin E."/>
            <person name="Kohn T."/>
            <person name="Peeters S.H."/>
            <person name="Heuer A."/>
            <person name="Rast P."/>
            <person name="Oberbeckmann S."/>
            <person name="Bunk B."/>
            <person name="Jeske O."/>
            <person name="Meyerdierks A."/>
            <person name="Storesund J.E."/>
            <person name="Kallscheuer N."/>
            <person name="Luecker S."/>
            <person name="Lage O.M."/>
            <person name="Pohl T."/>
            <person name="Merkel B.J."/>
            <person name="Hornburger P."/>
            <person name="Mueller R.-W."/>
            <person name="Bruemmer F."/>
            <person name="Labrenz M."/>
            <person name="Spormann A.M."/>
            <person name="Op den Camp H."/>
            <person name="Overmann J."/>
            <person name="Amann R."/>
            <person name="Jetten M.S.M."/>
            <person name="Mascher T."/>
            <person name="Medema M.H."/>
            <person name="Devos D.P."/>
            <person name="Kaster A.-K."/>
            <person name="Ovreas L."/>
            <person name="Rohde M."/>
            <person name="Galperin M.Y."/>
            <person name="Jogler C."/>
        </authorList>
    </citation>
    <scope>NUCLEOTIDE SEQUENCE [LARGE SCALE GENOMIC DNA]</scope>
    <source>
        <strain evidence="9 10">Poly24</strain>
    </source>
</reference>
<protein>
    <recommendedName>
        <fullName evidence="8">Glycine transporter domain-containing protein</fullName>
    </recommendedName>
</protein>
<keyword evidence="5 7" id="KW-1133">Transmembrane helix</keyword>
<evidence type="ECO:0000259" key="8">
    <source>
        <dbReference type="Pfam" id="PF03458"/>
    </source>
</evidence>
<keyword evidence="10" id="KW-1185">Reference proteome</keyword>
<organism evidence="9 10">
    <name type="scientific">Rosistilla carotiformis</name>
    <dbReference type="NCBI Taxonomy" id="2528017"/>
    <lineage>
        <taxon>Bacteria</taxon>
        <taxon>Pseudomonadati</taxon>
        <taxon>Planctomycetota</taxon>
        <taxon>Planctomycetia</taxon>
        <taxon>Pirellulales</taxon>
        <taxon>Pirellulaceae</taxon>
        <taxon>Rosistilla</taxon>
    </lineage>
</organism>
<dbReference type="Pfam" id="PF03458">
    <property type="entry name" value="Gly_transporter"/>
    <property type="match status" value="2"/>
</dbReference>
<proteinExistence type="inferred from homology"/>
<keyword evidence="6 7" id="KW-0472">Membrane</keyword>
<feature type="transmembrane region" description="Helical" evidence="7">
    <location>
        <begin position="28"/>
        <end position="50"/>
    </location>
</feature>
<dbReference type="InterPro" id="IPR005115">
    <property type="entry name" value="Gly_transporter"/>
</dbReference>
<comment type="subcellular location">
    <subcellularLocation>
        <location evidence="1">Cell membrane</location>
        <topology evidence="1">Multi-pass membrane protein</topology>
    </subcellularLocation>
</comment>
<dbReference type="EMBL" id="CP036348">
    <property type="protein sequence ID" value="QDV66557.1"/>
    <property type="molecule type" value="Genomic_DNA"/>
</dbReference>
<evidence type="ECO:0000256" key="4">
    <source>
        <dbReference type="ARBA" id="ARBA00022692"/>
    </source>
</evidence>
<feature type="domain" description="Glycine transporter" evidence="8">
    <location>
        <begin position="90"/>
        <end position="127"/>
    </location>
</feature>
<evidence type="ECO:0000256" key="6">
    <source>
        <dbReference type="ARBA" id="ARBA00023136"/>
    </source>
</evidence>
<sequence>MLQPIEFAAVVASAVYGVLLARRHDMDFVGVFSLAFIVAFGGGTLRDLFLDRHPLFWIQEDHYPVVVFAIALAAYGVRRIPDRTESILSIPDALGLGLFSIAGASAAIEAGTSYFIASLLGAVTGTFLGA</sequence>
<feature type="transmembrane region" description="Helical" evidence="7">
    <location>
        <begin position="93"/>
        <end position="117"/>
    </location>
</feature>
<keyword evidence="4 7" id="KW-0812">Transmembrane</keyword>